<accession>A0A9X2I1S4</accession>
<sequence length="614" mass="69184">MHENERFIQLHKQLMQLSHSEDFIHRSRQSKLDELARQCCQLLGVDRASFWRLTKGQMALEQITLFDTRQGFVHSAETIPQKDHPDYFSALLRERVIDASDAAQDIRTRSFAKDYLRLHGIHSMLDAPIFDHGQIYGILCLECCQPRDWTLPEVSFACALADTVSLINTYEAWQQSQQILDYVTHFDDLTGLCNFRALRANLDKLIKQRPQTGDNAFALAWINIDKLKQVNEGLGPDVGDTVIVTVAEKLRQLSHHNRDTIARLGGNEFALVVKPHSGDDTLAQSIDTFVEHVLEPLTLPRHKLDVTLTTGLCLYPEDGKDSTALLRHAEAAMYQAKSQGTNCAQFFNAQISRQAKALFALERDLREATERHTLDVYYQPIVAAGSGQLVTLEALVRWHHPQSGLLNPGEFLPLAKAAGLMYDIDQCVMHRVCQDLQQLQHEGLTPPRIAINLCAEQVLHPALADNIEKLLQYYQLPGTQLEFEVTEDVIQHDSRQLRTSLQALVKQGPTLAIDDFGTGYSSLSRLKHLPFRKLKIDRSFINDLPLSGADCAIIHSILGLARGLDMSIVAEGVESDVQQQWLHQQGVDYLQGYKFARPMALAALSDWLHSRGPT</sequence>
<dbReference type="Gene3D" id="3.30.450.40">
    <property type="match status" value="1"/>
</dbReference>
<dbReference type="SMART" id="SM00267">
    <property type="entry name" value="GGDEF"/>
    <property type="match status" value="1"/>
</dbReference>
<dbReference type="InterPro" id="IPR050706">
    <property type="entry name" value="Cyclic-di-GMP_PDE-like"/>
</dbReference>
<dbReference type="Pfam" id="PF01590">
    <property type="entry name" value="GAF"/>
    <property type="match status" value="1"/>
</dbReference>
<dbReference type="RefSeq" id="WP_253968843.1">
    <property type="nucleotide sequence ID" value="NZ_JAMFTH010000005.1"/>
</dbReference>
<dbReference type="InterPro" id="IPR003018">
    <property type="entry name" value="GAF"/>
</dbReference>
<organism evidence="3 4">
    <name type="scientific">Gilvimarinus xylanilyticus</name>
    <dbReference type="NCBI Taxonomy" id="2944139"/>
    <lineage>
        <taxon>Bacteria</taxon>
        <taxon>Pseudomonadati</taxon>
        <taxon>Pseudomonadota</taxon>
        <taxon>Gammaproteobacteria</taxon>
        <taxon>Cellvibrionales</taxon>
        <taxon>Cellvibrionaceae</taxon>
        <taxon>Gilvimarinus</taxon>
    </lineage>
</organism>
<proteinExistence type="predicted"/>
<evidence type="ECO:0000259" key="2">
    <source>
        <dbReference type="PROSITE" id="PS50887"/>
    </source>
</evidence>
<dbReference type="InterPro" id="IPR000160">
    <property type="entry name" value="GGDEF_dom"/>
</dbReference>
<dbReference type="PROSITE" id="PS50887">
    <property type="entry name" value="GGDEF"/>
    <property type="match status" value="1"/>
</dbReference>
<comment type="caution">
    <text evidence="3">The sequence shown here is derived from an EMBL/GenBank/DDBJ whole genome shotgun (WGS) entry which is preliminary data.</text>
</comment>
<dbReference type="InterPro" id="IPR029016">
    <property type="entry name" value="GAF-like_dom_sf"/>
</dbReference>
<dbReference type="Pfam" id="PF00563">
    <property type="entry name" value="EAL"/>
    <property type="match status" value="1"/>
</dbReference>
<dbReference type="Gene3D" id="3.30.70.270">
    <property type="match status" value="1"/>
</dbReference>
<dbReference type="NCBIfam" id="TIGR00254">
    <property type="entry name" value="GGDEF"/>
    <property type="match status" value="1"/>
</dbReference>
<evidence type="ECO:0000313" key="3">
    <source>
        <dbReference type="EMBL" id="MCP8900556.1"/>
    </source>
</evidence>
<keyword evidence="4" id="KW-1185">Reference proteome</keyword>
<dbReference type="SMART" id="SM00052">
    <property type="entry name" value="EAL"/>
    <property type="match status" value="1"/>
</dbReference>
<dbReference type="InterPro" id="IPR001633">
    <property type="entry name" value="EAL_dom"/>
</dbReference>
<dbReference type="CDD" id="cd01949">
    <property type="entry name" value="GGDEF"/>
    <property type="match status" value="1"/>
</dbReference>
<feature type="domain" description="EAL" evidence="1">
    <location>
        <begin position="358"/>
        <end position="612"/>
    </location>
</feature>
<evidence type="ECO:0000313" key="4">
    <source>
        <dbReference type="Proteomes" id="UP001139319"/>
    </source>
</evidence>
<dbReference type="GO" id="GO:0071111">
    <property type="term" value="F:cyclic-guanylate-specific phosphodiesterase activity"/>
    <property type="evidence" value="ECO:0007669"/>
    <property type="project" value="InterPro"/>
</dbReference>
<reference evidence="3" key="2">
    <citation type="submission" date="2023-01" db="EMBL/GenBank/DDBJ databases">
        <title>Gilvimarinus xylanilyticus HB14 isolated from Caulerpa lentillifera aquaculture base in Hainan, China.</title>
        <authorList>
            <person name="Zhang Y.-J."/>
        </authorList>
    </citation>
    <scope>NUCLEOTIDE SEQUENCE</scope>
    <source>
        <strain evidence="3">HB14</strain>
    </source>
</reference>
<dbReference type="InterPro" id="IPR043128">
    <property type="entry name" value="Rev_trsase/Diguanyl_cyclase"/>
</dbReference>
<reference evidence="3" key="1">
    <citation type="submission" date="2022-05" db="EMBL/GenBank/DDBJ databases">
        <authorList>
            <person name="Sun H.-N."/>
        </authorList>
    </citation>
    <scope>NUCLEOTIDE SEQUENCE</scope>
    <source>
        <strain evidence="3">HB14</strain>
    </source>
</reference>
<name>A0A9X2I1S4_9GAMM</name>
<dbReference type="InterPro" id="IPR029787">
    <property type="entry name" value="Nucleotide_cyclase"/>
</dbReference>
<dbReference type="SMART" id="SM00065">
    <property type="entry name" value="GAF"/>
    <property type="match status" value="1"/>
</dbReference>
<dbReference type="PROSITE" id="PS50883">
    <property type="entry name" value="EAL"/>
    <property type="match status" value="1"/>
</dbReference>
<dbReference type="Pfam" id="PF00990">
    <property type="entry name" value="GGDEF"/>
    <property type="match status" value="1"/>
</dbReference>
<dbReference type="AlphaFoldDB" id="A0A9X2I1S4"/>
<protein>
    <submittedName>
        <fullName evidence="3">Sensor domain-containing phosphodiesterase</fullName>
    </submittedName>
</protein>
<dbReference type="InterPro" id="IPR035919">
    <property type="entry name" value="EAL_sf"/>
</dbReference>
<evidence type="ECO:0000259" key="1">
    <source>
        <dbReference type="PROSITE" id="PS50883"/>
    </source>
</evidence>
<dbReference type="Gene3D" id="3.20.20.450">
    <property type="entry name" value="EAL domain"/>
    <property type="match status" value="1"/>
</dbReference>
<dbReference type="SUPFAM" id="SSF141868">
    <property type="entry name" value="EAL domain-like"/>
    <property type="match status" value="1"/>
</dbReference>
<dbReference type="EMBL" id="JAMFTH010000005">
    <property type="protein sequence ID" value="MCP8900556.1"/>
    <property type="molecule type" value="Genomic_DNA"/>
</dbReference>
<dbReference type="SUPFAM" id="SSF55073">
    <property type="entry name" value="Nucleotide cyclase"/>
    <property type="match status" value="1"/>
</dbReference>
<gene>
    <name evidence="3" type="ORF">M6D89_14710</name>
</gene>
<feature type="domain" description="GGDEF" evidence="2">
    <location>
        <begin position="215"/>
        <end position="349"/>
    </location>
</feature>
<dbReference type="CDD" id="cd01948">
    <property type="entry name" value="EAL"/>
    <property type="match status" value="1"/>
</dbReference>
<dbReference type="PANTHER" id="PTHR33121">
    <property type="entry name" value="CYCLIC DI-GMP PHOSPHODIESTERASE PDEF"/>
    <property type="match status" value="1"/>
</dbReference>
<dbReference type="Proteomes" id="UP001139319">
    <property type="component" value="Unassembled WGS sequence"/>
</dbReference>
<dbReference type="PANTHER" id="PTHR33121:SF79">
    <property type="entry name" value="CYCLIC DI-GMP PHOSPHODIESTERASE PDED-RELATED"/>
    <property type="match status" value="1"/>
</dbReference>
<dbReference type="SUPFAM" id="SSF55781">
    <property type="entry name" value="GAF domain-like"/>
    <property type="match status" value="1"/>
</dbReference>